<dbReference type="SUPFAM" id="SSF51735">
    <property type="entry name" value="NAD(P)-binding Rossmann-fold domains"/>
    <property type="match status" value="1"/>
</dbReference>
<keyword evidence="4" id="KW-1185">Reference proteome</keyword>
<dbReference type="RefSeq" id="WP_187566566.1">
    <property type="nucleotide sequence ID" value="NZ_CP060712.1"/>
</dbReference>
<evidence type="ECO:0000313" key="4">
    <source>
        <dbReference type="Proteomes" id="UP000515976"/>
    </source>
</evidence>
<dbReference type="InterPro" id="IPR013332">
    <property type="entry name" value="KPR_N"/>
</dbReference>
<dbReference type="InterPro" id="IPR036291">
    <property type="entry name" value="NAD(P)-bd_dom_sf"/>
</dbReference>
<feature type="region of interest" description="Disordered" evidence="1">
    <location>
        <begin position="286"/>
        <end position="313"/>
    </location>
</feature>
<name>A0A7G9R002_9MICO</name>
<evidence type="ECO:0000259" key="2">
    <source>
        <dbReference type="Pfam" id="PF02558"/>
    </source>
</evidence>
<proteinExistence type="predicted"/>
<feature type="domain" description="Ketopantoate reductase N-terminal" evidence="2">
    <location>
        <begin position="4"/>
        <end position="146"/>
    </location>
</feature>
<organism evidence="3 4">
    <name type="scientific">Phycicoccus endophyticus</name>
    <dbReference type="NCBI Taxonomy" id="1690220"/>
    <lineage>
        <taxon>Bacteria</taxon>
        <taxon>Bacillati</taxon>
        <taxon>Actinomycetota</taxon>
        <taxon>Actinomycetes</taxon>
        <taxon>Micrococcales</taxon>
        <taxon>Intrasporangiaceae</taxon>
        <taxon>Phycicoccus</taxon>
    </lineage>
</organism>
<protein>
    <recommendedName>
        <fullName evidence="2">Ketopantoate reductase N-terminal domain-containing protein</fullName>
    </recommendedName>
</protein>
<feature type="compositionally biased region" description="Polar residues" evidence="1">
    <location>
        <begin position="300"/>
        <end position="313"/>
    </location>
</feature>
<dbReference type="KEGG" id="pei:H9L10_11700"/>
<dbReference type="EMBL" id="CP060712">
    <property type="protein sequence ID" value="QNN48927.1"/>
    <property type="molecule type" value="Genomic_DNA"/>
</dbReference>
<evidence type="ECO:0000256" key="1">
    <source>
        <dbReference type="SAM" id="MobiDB-lite"/>
    </source>
</evidence>
<dbReference type="Proteomes" id="UP000515976">
    <property type="component" value="Chromosome"/>
</dbReference>
<reference evidence="3 4" key="1">
    <citation type="submission" date="2020-08" db="EMBL/GenBank/DDBJ databases">
        <title>Genome sequence of Phycicoccus endophyticus JCM 31784T.</title>
        <authorList>
            <person name="Hyun D.-W."/>
            <person name="Bae J.-W."/>
        </authorList>
    </citation>
    <scope>NUCLEOTIDE SEQUENCE [LARGE SCALE GENOMIC DNA]</scope>
    <source>
        <strain evidence="3 4">JCM 31784</strain>
    </source>
</reference>
<dbReference type="Gene3D" id="3.40.50.720">
    <property type="entry name" value="NAD(P)-binding Rossmann-like Domain"/>
    <property type="match status" value="1"/>
</dbReference>
<evidence type="ECO:0000313" key="3">
    <source>
        <dbReference type="EMBL" id="QNN48927.1"/>
    </source>
</evidence>
<gene>
    <name evidence="3" type="ORF">H9L10_11700</name>
</gene>
<accession>A0A7G9R002</accession>
<dbReference type="Pfam" id="PF02558">
    <property type="entry name" value="ApbA"/>
    <property type="match status" value="1"/>
</dbReference>
<sequence>MTRVGVVGAGVVGQVYAGLLHQAGVNVTLIARGERLPELGTGIRLECARPALSSGSVRVPVADAAALPPVDVLILAVRAHQLREAAALADSATAPVVVTLMHLTGGAAELSARVGAGRLVRAFPGLGGRRGPDGVVHWTPVKQQPTTVDAHAVHGQEMATLLRRTRLPVVTEPRMSDWLATHAVLVASLGAGVLRAGGDPVRLAEDPVLMRQTIDAIRNGFRALRERDQDVRPPNLATLFGPVPPRFARLYWQHALRTDVGTLSIAPHVRASARDEFPGVCRTALTHTGGDASPLPPGSNRISLRTRSTNCLG</sequence>
<dbReference type="AlphaFoldDB" id="A0A7G9R002"/>